<dbReference type="CDD" id="cd05195">
    <property type="entry name" value="enoyl_red"/>
    <property type="match status" value="1"/>
</dbReference>
<dbReference type="InterPro" id="IPR036291">
    <property type="entry name" value="NAD(P)-bd_dom_sf"/>
</dbReference>
<proteinExistence type="predicted"/>
<dbReference type="RefSeq" id="WP_404749626.1">
    <property type="nucleotide sequence ID" value="NZ_JBJDQH010000418.1"/>
</dbReference>
<dbReference type="PANTHER" id="PTHR43775:SF51">
    <property type="entry name" value="INACTIVE PHENOLPHTHIOCEROL SYNTHESIS POLYKETIDE SYNTHASE TYPE I PKS1-RELATED"/>
    <property type="match status" value="1"/>
</dbReference>
<evidence type="ECO:0000313" key="4">
    <source>
        <dbReference type="EMBL" id="MFK4273936.1"/>
    </source>
</evidence>
<feature type="non-terminal residue" evidence="4">
    <location>
        <position position="419"/>
    </location>
</feature>
<keyword evidence="1" id="KW-0808">Transferase</keyword>
<keyword evidence="2" id="KW-0511">Multifunctional enzyme</keyword>
<dbReference type="PANTHER" id="PTHR43775">
    <property type="entry name" value="FATTY ACID SYNTHASE"/>
    <property type="match status" value="1"/>
</dbReference>
<evidence type="ECO:0000259" key="3">
    <source>
        <dbReference type="SMART" id="SM00829"/>
    </source>
</evidence>
<dbReference type="PROSITE" id="PS01162">
    <property type="entry name" value="QOR_ZETA_CRYSTAL"/>
    <property type="match status" value="1"/>
</dbReference>
<protein>
    <submittedName>
        <fullName evidence="4">Polyketide synthase dehydratase domain-containing protein</fullName>
    </submittedName>
</protein>
<accession>A0ABW8M6Y1</accession>
<reference evidence="4 5" key="1">
    <citation type="submission" date="2024-11" db="EMBL/GenBank/DDBJ databases">
        <title>The Natural Products Discovery Center: Release of the First 8490 Sequenced Strains for Exploring Actinobacteria Biosynthetic Diversity.</title>
        <authorList>
            <person name="Kalkreuter E."/>
            <person name="Kautsar S.A."/>
            <person name="Yang D."/>
            <person name="Bader C.D."/>
            <person name="Teijaro C.N."/>
            <person name="Fluegel L."/>
            <person name="Davis C.M."/>
            <person name="Simpson J.R."/>
            <person name="Lauterbach L."/>
            <person name="Steele A.D."/>
            <person name="Gui C."/>
            <person name="Meng S."/>
            <person name="Li G."/>
            <person name="Viehrig K."/>
            <person name="Ye F."/>
            <person name="Su P."/>
            <person name="Kiefer A.F."/>
            <person name="Nichols A."/>
            <person name="Cepeda A.J."/>
            <person name="Yan W."/>
            <person name="Fan B."/>
            <person name="Jiang Y."/>
            <person name="Adhikari A."/>
            <person name="Zheng C.-J."/>
            <person name="Schuster L."/>
            <person name="Cowan T.M."/>
            <person name="Smanski M.J."/>
            <person name="Chevrette M.G."/>
            <person name="De Carvalho L.P.S."/>
            <person name="Shen B."/>
        </authorList>
    </citation>
    <scope>NUCLEOTIDE SEQUENCE [LARGE SCALE GENOMIC DNA]</scope>
    <source>
        <strain evidence="4 5">NPDC020863</strain>
    </source>
</reference>
<dbReference type="InterPro" id="IPR055123">
    <property type="entry name" value="SpnB-like_Rossmann"/>
</dbReference>
<dbReference type="Pfam" id="PF22953">
    <property type="entry name" value="SpnB_Rossmann"/>
    <property type="match status" value="1"/>
</dbReference>
<feature type="domain" description="Enoyl reductase (ER)" evidence="3">
    <location>
        <begin position="271"/>
        <end position="419"/>
    </location>
</feature>
<organism evidence="4 5">
    <name type="scientific">Streptomyces milbemycinicus</name>
    <dbReference type="NCBI Taxonomy" id="476552"/>
    <lineage>
        <taxon>Bacteria</taxon>
        <taxon>Bacillati</taxon>
        <taxon>Actinomycetota</taxon>
        <taxon>Actinomycetes</taxon>
        <taxon>Kitasatosporales</taxon>
        <taxon>Streptomycetaceae</taxon>
        <taxon>Streptomyces</taxon>
    </lineage>
</organism>
<name>A0ABW8M6Y1_9ACTN</name>
<evidence type="ECO:0000256" key="2">
    <source>
        <dbReference type="ARBA" id="ARBA00023268"/>
    </source>
</evidence>
<evidence type="ECO:0000256" key="1">
    <source>
        <dbReference type="ARBA" id="ARBA00022679"/>
    </source>
</evidence>
<dbReference type="Gene3D" id="3.10.129.110">
    <property type="entry name" value="Polyketide synthase dehydratase"/>
    <property type="match status" value="1"/>
</dbReference>
<dbReference type="Gene3D" id="3.90.180.10">
    <property type="entry name" value="Medium-chain alcohol dehydrogenases, catalytic domain"/>
    <property type="match status" value="1"/>
</dbReference>
<dbReference type="SUPFAM" id="SSF51735">
    <property type="entry name" value="NAD(P)-binding Rossmann-fold domains"/>
    <property type="match status" value="2"/>
</dbReference>
<dbReference type="InterPro" id="IPR020843">
    <property type="entry name" value="ER"/>
</dbReference>
<dbReference type="Pfam" id="PF14765">
    <property type="entry name" value="PS-DH"/>
    <property type="match status" value="1"/>
</dbReference>
<dbReference type="InterPro" id="IPR042104">
    <property type="entry name" value="PKS_dehydratase_sf"/>
</dbReference>
<dbReference type="InterPro" id="IPR049551">
    <property type="entry name" value="PKS_DH_C"/>
</dbReference>
<dbReference type="InterPro" id="IPR050091">
    <property type="entry name" value="PKS_NRPS_Biosynth_Enz"/>
</dbReference>
<dbReference type="EMBL" id="JBJDQH010000418">
    <property type="protein sequence ID" value="MFK4273936.1"/>
    <property type="molecule type" value="Genomic_DNA"/>
</dbReference>
<feature type="non-terminal residue" evidence="4">
    <location>
        <position position="1"/>
    </location>
</feature>
<evidence type="ECO:0000313" key="5">
    <source>
        <dbReference type="Proteomes" id="UP001620295"/>
    </source>
</evidence>
<dbReference type="SMART" id="SM00829">
    <property type="entry name" value="PKS_ER"/>
    <property type="match status" value="1"/>
</dbReference>
<dbReference type="InterPro" id="IPR002364">
    <property type="entry name" value="Quin_OxRdtase/zeta-crystal_CS"/>
</dbReference>
<sequence length="419" mass="43323">HPALLDAALHAVLLDTGSDELRVPFAWTGVRLHAVGASALRVRLTPGAAGNVAMAAFDEDGAPVFSAEAVTMRAAVAERFSGAATAVRQSLFDVQWISLPPSERRPVEWAELGPDYDLDALVAAGTVPELVVAPVESGGEVHARLGAVLRLVQRFVEAPELVDARLVLATRHAVPVVAGEEPDPVTAAVWGLVRSAQAEHPGRLLIVDVDVDVDVDAGGVAGVVPAVVGCGESQVAVRGDRFFVPRLVRFAGSGLVPPVGVPWRLEVGARGTLESLALVPAPYVVEELAPGDVRVAMRAGGVNFRDVLNALGMYQWDAGALCNEGAGVVGVGVGDRVMGLFPRGGLGPVAVTDHRLVVRVPRGWSFAEAAAVPTVFLTAVYGLVDLAGLRAGESVLVHTGAGGVGMAAVQLARYLGAEV</sequence>
<dbReference type="Proteomes" id="UP001620295">
    <property type="component" value="Unassembled WGS sequence"/>
</dbReference>
<gene>
    <name evidence="4" type="ORF">ACI2L5_55280</name>
</gene>
<dbReference type="InterPro" id="IPR011032">
    <property type="entry name" value="GroES-like_sf"/>
</dbReference>
<dbReference type="Gene3D" id="3.40.50.720">
    <property type="entry name" value="NAD(P)-binding Rossmann-like Domain"/>
    <property type="match status" value="2"/>
</dbReference>
<keyword evidence="5" id="KW-1185">Reference proteome</keyword>
<comment type="caution">
    <text evidence="4">The sequence shown here is derived from an EMBL/GenBank/DDBJ whole genome shotgun (WGS) entry which is preliminary data.</text>
</comment>
<dbReference type="SUPFAM" id="SSF50129">
    <property type="entry name" value="GroES-like"/>
    <property type="match status" value="1"/>
</dbReference>